<protein>
    <submittedName>
        <fullName evidence="3">Uncharacterized protein</fullName>
    </submittedName>
</protein>
<keyword evidence="4" id="KW-1185">Reference proteome</keyword>
<organism evidence="3 4">
    <name type="scientific">Haloglomus irregulare</name>
    <dbReference type="NCBI Taxonomy" id="2234134"/>
    <lineage>
        <taxon>Archaea</taxon>
        <taxon>Methanobacteriati</taxon>
        <taxon>Methanobacteriota</taxon>
        <taxon>Stenosarchaea group</taxon>
        <taxon>Halobacteria</taxon>
        <taxon>Halobacteriales</taxon>
        <taxon>Natronomonadaceae</taxon>
        <taxon>Haloglomus</taxon>
    </lineage>
</organism>
<feature type="compositionally biased region" description="Acidic residues" evidence="1">
    <location>
        <begin position="77"/>
        <end position="87"/>
    </location>
</feature>
<comment type="caution">
    <text evidence="3">The sequence shown here is derived from an EMBL/GenBank/DDBJ whole genome shotgun (WGS) entry which is preliminary data.</text>
</comment>
<feature type="transmembrane region" description="Helical" evidence="2">
    <location>
        <begin position="18"/>
        <end position="38"/>
    </location>
</feature>
<keyword evidence="2" id="KW-1133">Transmembrane helix</keyword>
<dbReference type="OrthoDB" id="230484at2157"/>
<dbReference type="AlphaFoldDB" id="A0A554N9C2"/>
<name>A0A554N9C2_9EURY</name>
<keyword evidence="2" id="KW-0472">Membrane</keyword>
<gene>
    <name evidence="3" type="ORF">DP107_10230</name>
</gene>
<evidence type="ECO:0000256" key="2">
    <source>
        <dbReference type="SAM" id="Phobius"/>
    </source>
</evidence>
<dbReference type="Proteomes" id="UP000319894">
    <property type="component" value="Unassembled WGS sequence"/>
</dbReference>
<evidence type="ECO:0000256" key="1">
    <source>
        <dbReference type="SAM" id="MobiDB-lite"/>
    </source>
</evidence>
<reference evidence="3 4" key="1">
    <citation type="submission" date="2018-06" db="EMBL/GenBank/DDBJ databases">
        <title>Natronomonas sp. F16-60 a new haloarchaeon isolated from a solar saltern of Isla Cristina, Huelva, Spain.</title>
        <authorList>
            <person name="Duran-Viseras A."/>
            <person name="Sanchez-Porro C."/>
            <person name="Ventosa A."/>
        </authorList>
    </citation>
    <scope>NUCLEOTIDE SEQUENCE [LARGE SCALE GENOMIC DNA]</scope>
    <source>
        <strain evidence="3 4">F16-60</strain>
    </source>
</reference>
<proteinExistence type="predicted"/>
<evidence type="ECO:0000313" key="4">
    <source>
        <dbReference type="Proteomes" id="UP000319894"/>
    </source>
</evidence>
<feature type="region of interest" description="Disordered" evidence="1">
    <location>
        <begin position="44"/>
        <end position="107"/>
    </location>
</feature>
<sequence>MVGAQSGFEALVRTFGPFLIPVTVFAVGVVGYSVLYAVSSRLGEDDSDGAVNLSAGTPGASTTDRDHGATGRGVLPDDLELENDGTDAGDGAGDGGADEPDTPRHND</sequence>
<keyword evidence="2" id="KW-0812">Transmembrane</keyword>
<dbReference type="RefSeq" id="WP_144262059.1">
    <property type="nucleotide sequence ID" value="NZ_QMDX01000005.1"/>
</dbReference>
<accession>A0A554N9C2</accession>
<dbReference type="EMBL" id="QMDX01000005">
    <property type="protein sequence ID" value="TSD14008.1"/>
    <property type="molecule type" value="Genomic_DNA"/>
</dbReference>
<evidence type="ECO:0000313" key="3">
    <source>
        <dbReference type="EMBL" id="TSD14008.1"/>
    </source>
</evidence>
<dbReference type="InParanoid" id="A0A554N9C2"/>